<name>A0A4C1WLK1_EUMVA</name>
<accession>A0A4C1WLK1</accession>
<protein>
    <submittedName>
        <fullName evidence="2">Uncharacterized protein</fullName>
    </submittedName>
</protein>
<evidence type="ECO:0000313" key="2">
    <source>
        <dbReference type="EMBL" id="GBP51017.1"/>
    </source>
</evidence>
<gene>
    <name evidence="2" type="ORF">EVAR_37175_1</name>
</gene>
<dbReference type="AlphaFoldDB" id="A0A4C1WLK1"/>
<organism evidence="2 3">
    <name type="scientific">Eumeta variegata</name>
    <name type="common">Bagworm moth</name>
    <name type="synonym">Eumeta japonica</name>
    <dbReference type="NCBI Taxonomy" id="151549"/>
    <lineage>
        <taxon>Eukaryota</taxon>
        <taxon>Metazoa</taxon>
        <taxon>Ecdysozoa</taxon>
        <taxon>Arthropoda</taxon>
        <taxon>Hexapoda</taxon>
        <taxon>Insecta</taxon>
        <taxon>Pterygota</taxon>
        <taxon>Neoptera</taxon>
        <taxon>Endopterygota</taxon>
        <taxon>Lepidoptera</taxon>
        <taxon>Glossata</taxon>
        <taxon>Ditrysia</taxon>
        <taxon>Tineoidea</taxon>
        <taxon>Psychidae</taxon>
        <taxon>Oiketicinae</taxon>
        <taxon>Eumeta</taxon>
    </lineage>
</organism>
<feature type="compositionally biased region" description="Basic residues" evidence="1">
    <location>
        <begin position="252"/>
        <end position="264"/>
    </location>
</feature>
<comment type="caution">
    <text evidence="2">The sequence shown here is derived from an EMBL/GenBank/DDBJ whole genome shotgun (WGS) entry which is preliminary data.</text>
</comment>
<feature type="region of interest" description="Disordered" evidence="1">
    <location>
        <begin position="248"/>
        <end position="271"/>
    </location>
</feature>
<sequence length="271" mass="29807">MTPVPGAISPDWICSVSSAAPPSERKRKILRDRYSSFEFVSASRFDRAKTRDIIIVTGCACARGDTGRAEWALLGPILLAGRPPPPAAHAASSRGNCLLLTYAGFIAIDTTSKRTFKELLGLQPSPAEEFPAPHISLHVTSKNYDSTKTFIGNTSPSSKYFYAVKRIGLLMLDPSVSKISRFCSRVDLTEKRSNPGDAPGTDNLTEQAIRGHRRRAQIIAKDEQVSCTTLRDLSIKLLHEMNSDVTAGREARYRRHQSLGRRTRGAPNARI</sequence>
<evidence type="ECO:0000313" key="3">
    <source>
        <dbReference type="Proteomes" id="UP000299102"/>
    </source>
</evidence>
<proteinExistence type="predicted"/>
<dbReference type="Proteomes" id="UP000299102">
    <property type="component" value="Unassembled WGS sequence"/>
</dbReference>
<reference evidence="2 3" key="1">
    <citation type="journal article" date="2019" name="Commun. Biol.">
        <title>The bagworm genome reveals a unique fibroin gene that provides high tensile strength.</title>
        <authorList>
            <person name="Kono N."/>
            <person name="Nakamura H."/>
            <person name="Ohtoshi R."/>
            <person name="Tomita M."/>
            <person name="Numata K."/>
            <person name="Arakawa K."/>
        </authorList>
    </citation>
    <scope>NUCLEOTIDE SEQUENCE [LARGE SCALE GENOMIC DNA]</scope>
</reference>
<evidence type="ECO:0000256" key="1">
    <source>
        <dbReference type="SAM" id="MobiDB-lite"/>
    </source>
</evidence>
<dbReference type="EMBL" id="BGZK01000572">
    <property type="protein sequence ID" value="GBP51017.1"/>
    <property type="molecule type" value="Genomic_DNA"/>
</dbReference>
<keyword evidence="3" id="KW-1185">Reference proteome</keyword>